<accession>F4LIE5</accession>
<evidence type="ECO:0000313" key="2">
    <source>
        <dbReference type="Proteomes" id="UP000006546"/>
    </source>
</evidence>
<reference evidence="2" key="1">
    <citation type="submission" date="2011-04" db="EMBL/GenBank/DDBJ databases">
        <title>The complete genome of Treponema brennaborense DSM 12168.</title>
        <authorList>
            <person name="Lucas S."/>
            <person name="Han J."/>
            <person name="Lapidus A."/>
            <person name="Bruce D."/>
            <person name="Goodwin L."/>
            <person name="Pitluck S."/>
            <person name="Peters L."/>
            <person name="Kyrpides N."/>
            <person name="Mavromatis K."/>
            <person name="Ivanova N."/>
            <person name="Mikhailova N."/>
            <person name="Pagani I."/>
            <person name="Teshima H."/>
            <person name="Detter J.C."/>
            <person name="Tapia R."/>
            <person name="Han C."/>
            <person name="Land M."/>
            <person name="Hauser L."/>
            <person name="Markowitz V."/>
            <person name="Cheng J.-F."/>
            <person name="Hugenholtz P."/>
            <person name="Woyke T."/>
            <person name="Wu D."/>
            <person name="Gronow S."/>
            <person name="Wellnitz S."/>
            <person name="Brambilla E."/>
            <person name="Klenk H.-P."/>
            <person name="Eisen J.A."/>
        </authorList>
    </citation>
    <scope>NUCLEOTIDE SEQUENCE [LARGE SCALE GENOMIC DNA]</scope>
    <source>
        <strain evidence="2">DSM 12168 / CIP 105900 / DD5/3</strain>
    </source>
</reference>
<evidence type="ECO:0000313" key="1">
    <source>
        <dbReference type="EMBL" id="AEE16186.1"/>
    </source>
</evidence>
<proteinExistence type="predicted"/>
<keyword evidence="2" id="KW-1185">Reference proteome</keyword>
<organism evidence="1 2">
    <name type="scientific">Treponema brennaborense (strain DSM 12168 / CIP 105900 / DD5/3)</name>
    <dbReference type="NCBI Taxonomy" id="906968"/>
    <lineage>
        <taxon>Bacteria</taxon>
        <taxon>Pseudomonadati</taxon>
        <taxon>Spirochaetota</taxon>
        <taxon>Spirochaetia</taxon>
        <taxon>Spirochaetales</taxon>
        <taxon>Treponemataceae</taxon>
        <taxon>Treponema</taxon>
    </lineage>
</organism>
<protein>
    <submittedName>
        <fullName evidence="1">Uncharacterized protein</fullName>
    </submittedName>
</protein>
<dbReference type="KEGG" id="tbe:Trebr_0749"/>
<dbReference type="RefSeq" id="WP_013757905.1">
    <property type="nucleotide sequence ID" value="NC_015500.1"/>
</dbReference>
<dbReference type="HOGENOM" id="CLU_1618264_0_0_12"/>
<name>F4LIE5_TREBD</name>
<dbReference type="Proteomes" id="UP000006546">
    <property type="component" value="Chromosome"/>
</dbReference>
<sequence>MENLSPFEQAILAILPEFRRNQSTALSRAAVSAVPVPGAVPHDSALCKAGRSVPHNHTSYTPLTEEKIAKLYLNAVAGAAAPDSPFTVHYPASNHAQLIVRQSGNQSEWSAKEIFSAECIRIVQRLRQTTDFLAFLLDDGYADAVPREKNDLPGVPNGIGTEWRCYRSLPKDLICDLCFFRQVSVVIRPSAFDIA</sequence>
<dbReference type="EMBL" id="CP002696">
    <property type="protein sequence ID" value="AEE16186.1"/>
    <property type="molecule type" value="Genomic_DNA"/>
</dbReference>
<dbReference type="AlphaFoldDB" id="F4LIE5"/>
<gene>
    <name evidence="1" type="ordered locus">Trebr_0749</name>
</gene>